<dbReference type="OrthoDB" id="5297512at2759"/>
<organism evidence="2 3">
    <name type="scientific">Terfezia boudieri ATCC MYA-4762</name>
    <dbReference type="NCBI Taxonomy" id="1051890"/>
    <lineage>
        <taxon>Eukaryota</taxon>
        <taxon>Fungi</taxon>
        <taxon>Dikarya</taxon>
        <taxon>Ascomycota</taxon>
        <taxon>Pezizomycotina</taxon>
        <taxon>Pezizomycetes</taxon>
        <taxon>Pezizales</taxon>
        <taxon>Pezizaceae</taxon>
        <taxon>Terfezia</taxon>
    </lineage>
</organism>
<name>A0A3N4LTZ9_9PEZI</name>
<feature type="compositionally biased region" description="Polar residues" evidence="1">
    <location>
        <begin position="1"/>
        <end position="18"/>
    </location>
</feature>
<dbReference type="EMBL" id="ML121535">
    <property type="protein sequence ID" value="RPB26393.1"/>
    <property type="molecule type" value="Genomic_DNA"/>
</dbReference>
<accession>A0A3N4LTZ9</accession>
<evidence type="ECO:0000256" key="1">
    <source>
        <dbReference type="SAM" id="MobiDB-lite"/>
    </source>
</evidence>
<evidence type="ECO:0000313" key="3">
    <source>
        <dbReference type="Proteomes" id="UP000267821"/>
    </source>
</evidence>
<feature type="region of interest" description="Disordered" evidence="1">
    <location>
        <begin position="1"/>
        <end position="29"/>
    </location>
</feature>
<proteinExistence type="predicted"/>
<evidence type="ECO:0008006" key="4">
    <source>
        <dbReference type="Google" id="ProtNLM"/>
    </source>
</evidence>
<dbReference type="InterPro" id="IPR032675">
    <property type="entry name" value="LRR_dom_sf"/>
</dbReference>
<sequence>MPTTLQPGFSPSPFLQKSGSGGTKAPGICKPSGLSPQFDPFTRLQSLPSIQSREHDALRRKEEVHLPPELWDMILDEVDCTSIVTGLCRVSRELYHAATPKLYSRIGILYKSSDDVSLVNPSEASIKDTDSLEKNSTPFTATHWHHLRHVRSLIIVDAAQGFNQGCNDATCQQCGTSLNSNLQQIDIVFGRLEQILRKMAFPKSIKWLRRNAVPLPEVVLETIGKKFGDSLNRLHLDIWSYVKVEEKIEAAIGRMTCLKELELTGISQNEALAAIGNYLQSPAGESVRELRLEGISVRDPSRRIQGLQKLLGFDRGSSKTNTKLEIESLHLRHIHPDEADTGRSLSMMINPKTLTSITLIDCGSLVKQFKGTSTFPNLKRLYLGGAYQHIPMVFDELPVLEELIISVDARIEQQFYGGITRYFKQKGHGLQRLGVIFTQRAENLAADGESSSSYKRSERVFMERIREHCKNLEELGIWHTDIFFAESIIIRLPKLRGVSLNNNSAELGPPITYPPPYPTGLSGIQYLFLQSDIETSSTLAKPRSQLTFIKQNNEAWRRLGPGVGSRSGDHIMPAMTIRKLSRNDTDIPRIFLVEDSYHQDCRLWGSGQAPERLMLRP</sequence>
<gene>
    <name evidence="2" type="ORF">L211DRAFT_717265</name>
</gene>
<evidence type="ECO:0000313" key="2">
    <source>
        <dbReference type="EMBL" id="RPB26393.1"/>
    </source>
</evidence>
<dbReference type="SUPFAM" id="SSF52058">
    <property type="entry name" value="L domain-like"/>
    <property type="match status" value="1"/>
</dbReference>
<dbReference type="InParanoid" id="A0A3N4LTZ9"/>
<keyword evidence="3" id="KW-1185">Reference proteome</keyword>
<dbReference type="Proteomes" id="UP000267821">
    <property type="component" value="Unassembled WGS sequence"/>
</dbReference>
<dbReference type="Gene3D" id="3.80.10.10">
    <property type="entry name" value="Ribonuclease Inhibitor"/>
    <property type="match status" value="1"/>
</dbReference>
<dbReference type="AlphaFoldDB" id="A0A3N4LTZ9"/>
<reference evidence="2 3" key="1">
    <citation type="journal article" date="2018" name="Nat. Ecol. Evol.">
        <title>Pezizomycetes genomes reveal the molecular basis of ectomycorrhizal truffle lifestyle.</title>
        <authorList>
            <person name="Murat C."/>
            <person name="Payen T."/>
            <person name="Noel B."/>
            <person name="Kuo A."/>
            <person name="Morin E."/>
            <person name="Chen J."/>
            <person name="Kohler A."/>
            <person name="Krizsan K."/>
            <person name="Balestrini R."/>
            <person name="Da Silva C."/>
            <person name="Montanini B."/>
            <person name="Hainaut M."/>
            <person name="Levati E."/>
            <person name="Barry K.W."/>
            <person name="Belfiori B."/>
            <person name="Cichocki N."/>
            <person name="Clum A."/>
            <person name="Dockter R.B."/>
            <person name="Fauchery L."/>
            <person name="Guy J."/>
            <person name="Iotti M."/>
            <person name="Le Tacon F."/>
            <person name="Lindquist E.A."/>
            <person name="Lipzen A."/>
            <person name="Malagnac F."/>
            <person name="Mello A."/>
            <person name="Molinier V."/>
            <person name="Miyauchi S."/>
            <person name="Poulain J."/>
            <person name="Riccioni C."/>
            <person name="Rubini A."/>
            <person name="Sitrit Y."/>
            <person name="Splivallo R."/>
            <person name="Traeger S."/>
            <person name="Wang M."/>
            <person name="Zifcakova L."/>
            <person name="Wipf D."/>
            <person name="Zambonelli A."/>
            <person name="Paolocci F."/>
            <person name="Nowrousian M."/>
            <person name="Ottonello S."/>
            <person name="Baldrian P."/>
            <person name="Spatafora J.W."/>
            <person name="Henrissat B."/>
            <person name="Nagy L.G."/>
            <person name="Aury J.M."/>
            <person name="Wincker P."/>
            <person name="Grigoriev I.V."/>
            <person name="Bonfante P."/>
            <person name="Martin F.M."/>
        </authorList>
    </citation>
    <scope>NUCLEOTIDE SEQUENCE [LARGE SCALE GENOMIC DNA]</scope>
    <source>
        <strain evidence="2 3">ATCC MYA-4762</strain>
    </source>
</reference>
<protein>
    <recommendedName>
        <fullName evidence="4">F-box domain-containing protein</fullName>
    </recommendedName>
</protein>